<protein>
    <recommendedName>
        <fullName evidence="1">RNA polymerase sigma-70 region 2 domain-containing protein</fullName>
    </recommendedName>
</protein>
<keyword evidence="3" id="KW-1185">Reference proteome</keyword>
<proteinExistence type="predicted"/>
<dbReference type="InterPro" id="IPR036388">
    <property type="entry name" value="WH-like_DNA-bd_sf"/>
</dbReference>
<dbReference type="InterPro" id="IPR014284">
    <property type="entry name" value="RNA_pol_sigma-70_dom"/>
</dbReference>
<dbReference type="SUPFAM" id="SSF88659">
    <property type="entry name" value="Sigma3 and sigma4 domains of RNA polymerase sigma factors"/>
    <property type="match status" value="1"/>
</dbReference>
<gene>
    <name evidence="2" type="ORF">CBF29_02880</name>
</gene>
<dbReference type="Gene3D" id="1.10.10.10">
    <property type="entry name" value="Winged helix-like DNA-binding domain superfamily/Winged helix DNA-binding domain"/>
    <property type="match status" value="1"/>
</dbReference>
<dbReference type="RefSeq" id="WP_126807122.1">
    <property type="nucleotide sequence ID" value="NZ_NGKA01000003.1"/>
</dbReference>
<dbReference type="AlphaFoldDB" id="A0A430B1Q4"/>
<dbReference type="Gene3D" id="1.10.1740.10">
    <property type="match status" value="1"/>
</dbReference>
<evidence type="ECO:0000313" key="3">
    <source>
        <dbReference type="Proteomes" id="UP000287605"/>
    </source>
</evidence>
<sequence>MFDDTKKQYEMYEEIVYGVLAKLSIYPFAANYEDLLQIGRLSLWELLTRQTFTPELDDEKFRGYLYTHIRWRILDELRKQNRQKTKEFCMETTKDSDEGESTKETMTDVISIKLMMEKLWPYLTENERIFFKETYFEDNNITAIAKKYHTSRKTVYKWRNSLALKAAKYIFK</sequence>
<dbReference type="EMBL" id="NGKA01000003">
    <property type="protein sequence ID" value="RSU14263.1"/>
    <property type="molecule type" value="Genomic_DNA"/>
</dbReference>
<name>A0A430B1Q4_9ENTE</name>
<accession>A0A430B1Q4</accession>
<reference evidence="2 3" key="1">
    <citation type="submission" date="2017-05" db="EMBL/GenBank/DDBJ databases">
        <title>Vagococcus spp. assemblies.</title>
        <authorList>
            <person name="Gulvik C.A."/>
        </authorList>
    </citation>
    <scope>NUCLEOTIDE SEQUENCE [LARGE SCALE GENOMIC DNA]</scope>
    <source>
        <strain evidence="2 3">CCUG 51432</strain>
    </source>
</reference>
<dbReference type="InterPro" id="IPR007627">
    <property type="entry name" value="RNA_pol_sigma70_r2"/>
</dbReference>
<dbReference type="InterPro" id="IPR013324">
    <property type="entry name" value="RNA_pol_sigma_r3/r4-like"/>
</dbReference>
<dbReference type="GO" id="GO:0006352">
    <property type="term" value="P:DNA-templated transcription initiation"/>
    <property type="evidence" value="ECO:0007669"/>
    <property type="project" value="InterPro"/>
</dbReference>
<dbReference type="Pfam" id="PF04542">
    <property type="entry name" value="Sigma70_r2"/>
    <property type="match status" value="1"/>
</dbReference>
<dbReference type="NCBIfam" id="TIGR02937">
    <property type="entry name" value="sigma70-ECF"/>
    <property type="match status" value="1"/>
</dbReference>
<dbReference type="SUPFAM" id="SSF88946">
    <property type="entry name" value="Sigma2 domain of RNA polymerase sigma factors"/>
    <property type="match status" value="1"/>
</dbReference>
<organism evidence="2 3">
    <name type="scientific">Vagococcus elongatus</name>
    <dbReference type="NCBI Taxonomy" id="180344"/>
    <lineage>
        <taxon>Bacteria</taxon>
        <taxon>Bacillati</taxon>
        <taxon>Bacillota</taxon>
        <taxon>Bacilli</taxon>
        <taxon>Lactobacillales</taxon>
        <taxon>Enterococcaceae</taxon>
        <taxon>Vagococcus</taxon>
    </lineage>
</organism>
<dbReference type="OrthoDB" id="2184014at2"/>
<dbReference type="InterPro" id="IPR013325">
    <property type="entry name" value="RNA_pol_sigma_r2"/>
</dbReference>
<comment type="caution">
    <text evidence="2">The sequence shown here is derived from an EMBL/GenBank/DDBJ whole genome shotgun (WGS) entry which is preliminary data.</text>
</comment>
<evidence type="ECO:0000313" key="2">
    <source>
        <dbReference type="EMBL" id="RSU14263.1"/>
    </source>
</evidence>
<evidence type="ECO:0000259" key="1">
    <source>
        <dbReference type="Pfam" id="PF04542"/>
    </source>
</evidence>
<dbReference type="GO" id="GO:0003700">
    <property type="term" value="F:DNA-binding transcription factor activity"/>
    <property type="evidence" value="ECO:0007669"/>
    <property type="project" value="InterPro"/>
</dbReference>
<dbReference type="Proteomes" id="UP000287605">
    <property type="component" value="Unassembled WGS sequence"/>
</dbReference>
<feature type="domain" description="RNA polymerase sigma-70 region 2" evidence="1">
    <location>
        <begin position="9"/>
        <end position="82"/>
    </location>
</feature>